<reference evidence="2" key="1">
    <citation type="submission" date="2020-02" db="EMBL/GenBank/DDBJ databases">
        <authorList>
            <person name="Meier V. D."/>
        </authorList>
    </citation>
    <scope>NUCLEOTIDE SEQUENCE</scope>
    <source>
        <strain evidence="2">AVDCRST_MAG77</strain>
    </source>
</reference>
<evidence type="ECO:0000313" key="2">
    <source>
        <dbReference type="EMBL" id="CAA9288036.1"/>
    </source>
</evidence>
<dbReference type="AlphaFoldDB" id="A0A6J4JUL7"/>
<feature type="region of interest" description="Disordered" evidence="1">
    <location>
        <begin position="22"/>
        <end position="48"/>
    </location>
</feature>
<organism evidence="2">
    <name type="scientific">uncultured Chloroflexota bacterium</name>
    <dbReference type="NCBI Taxonomy" id="166587"/>
    <lineage>
        <taxon>Bacteria</taxon>
        <taxon>Bacillati</taxon>
        <taxon>Chloroflexota</taxon>
        <taxon>environmental samples</taxon>
    </lineage>
</organism>
<protein>
    <submittedName>
        <fullName evidence="2">Uncharacterized protein</fullName>
    </submittedName>
</protein>
<dbReference type="EMBL" id="CADCTC010000233">
    <property type="protein sequence ID" value="CAA9288036.1"/>
    <property type="molecule type" value="Genomic_DNA"/>
</dbReference>
<name>A0A6J4JUL7_9CHLR</name>
<gene>
    <name evidence="2" type="ORF">AVDCRST_MAG77-4471</name>
</gene>
<sequence>MVNAEFGLTQDREQAAPLEPFLNPLPRTVSRSGWRRMTPSPITGPATPAMTANVSATVAAGSCRAAACAYPEVAIAGRADTSHAIQTPSQLARPASPMASRAGHSSGFLFTSTRQLCFPQWRSPWRR</sequence>
<accession>A0A6J4JUL7</accession>
<proteinExistence type="predicted"/>
<evidence type="ECO:0000256" key="1">
    <source>
        <dbReference type="SAM" id="MobiDB-lite"/>
    </source>
</evidence>